<gene>
    <name evidence="3" type="ORF">GOODEAATRI_016397</name>
</gene>
<proteinExistence type="inferred from homology"/>
<name>A0ABV0PYI6_9TELE</name>
<accession>A0ABV0PYI6</accession>
<sequence>SILIWLQRRAGSPADLIVDIDQLEATEELTVVGFFKILFVLVNVDEHRNGRLMEYFRVRHFEAPHIRLVNLTDHMTYHLPSETLDVEIIKQFCHSYLEGKAKLAEALKDREDVVVARIDASANDINMSMQGSYPSLCLFPAVYAERAEGGTPPLRAALTPTLLAFSAAFRQLKTRWDGDSGRVRRQEGRERPLRSGRLFHASPHHPQTAVVGKPPLPYV</sequence>
<dbReference type="SUPFAM" id="SSF52833">
    <property type="entry name" value="Thioredoxin-like"/>
    <property type="match status" value="1"/>
</dbReference>
<dbReference type="EMBL" id="JAHRIO010091225">
    <property type="protein sequence ID" value="MEQ2188568.1"/>
    <property type="molecule type" value="Genomic_DNA"/>
</dbReference>
<dbReference type="PANTHER" id="PTHR18929">
    <property type="entry name" value="PROTEIN DISULFIDE ISOMERASE"/>
    <property type="match status" value="1"/>
</dbReference>
<evidence type="ECO:0000256" key="2">
    <source>
        <dbReference type="SAM" id="MobiDB-lite"/>
    </source>
</evidence>
<dbReference type="PANTHER" id="PTHR18929:SF58">
    <property type="entry name" value="PROTEIN DISULFIDE-ISOMERASE-LIKE PROTEIN OF THE TESTIS"/>
    <property type="match status" value="1"/>
</dbReference>
<comment type="caution">
    <text evidence="3">The sequence shown here is derived from an EMBL/GenBank/DDBJ whole genome shotgun (WGS) entry which is preliminary data.</text>
</comment>
<comment type="similarity">
    <text evidence="1">Belongs to the protein disulfide isomerase family.</text>
</comment>
<dbReference type="InterPro" id="IPR036249">
    <property type="entry name" value="Thioredoxin-like_sf"/>
</dbReference>
<feature type="non-terminal residue" evidence="3">
    <location>
        <position position="1"/>
    </location>
</feature>
<feature type="region of interest" description="Disordered" evidence="2">
    <location>
        <begin position="179"/>
        <end position="219"/>
    </location>
</feature>
<dbReference type="Pfam" id="PF13848">
    <property type="entry name" value="Thioredoxin_6"/>
    <property type="match status" value="1"/>
</dbReference>
<dbReference type="Gene3D" id="3.40.30.10">
    <property type="entry name" value="Glutaredoxin"/>
    <property type="match status" value="1"/>
</dbReference>
<organism evidence="3 4">
    <name type="scientific">Goodea atripinnis</name>
    <dbReference type="NCBI Taxonomy" id="208336"/>
    <lineage>
        <taxon>Eukaryota</taxon>
        <taxon>Metazoa</taxon>
        <taxon>Chordata</taxon>
        <taxon>Craniata</taxon>
        <taxon>Vertebrata</taxon>
        <taxon>Euteleostomi</taxon>
        <taxon>Actinopterygii</taxon>
        <taxon>Neopterygii</taxon>
        <taxon>Teleostei</taxon>
        <taxon>Neoteleostei</taxon>
        <taxon>Acanthomorphata</taxon>
        <taxon>Ovalentaria</taxon>
        <taxon>Atherinomorphae</taxon>
        <taxon>Cyprinodontiformes</taxon>
        <taxon>Goodeidae</taxon>
        <taxon>Goodea</taxon>
    </lineage>
</organism>
<reference evidence="3 4" key="1">
    <citation type="submission" date="2021-06" db="EMBL/GenBank/DDBJ databases">
        <authorList>
            <person name="Palmer J.M."/>
        </authorList>
    </citation>
    <scope>NUCLEOTIDE SEQUENCE [LARGE SCALE GENOMIC DNA]</scope>
    <source>
        <strain evidence="3 4">GA_2019</strain>
        <tissue evidence="3">Muscle</tissue>
    </source>
</reference>
<keyword evidence="4" id="KW-1185">Reference proteome</keyword>
<protein>
    <submittedName>
        <fullName evidence="3">Uncharacterized protein</fullName>
    </submittedName>
</protein>
<evidence type="ECO:0000256" key="1">
    <source>
        <dbReference type="ARBA" id="ARBA00006347"/>
    </source>
</evidence>
<dbReference type="CDD" id="cd02982">
    <property type="entry name" value="PDI_b'_family"/>
    <property type="match status" value="1"/>
</dbReference>
<evidence type="ECO:0000313" key="4">
    <source>
        <dbReference type="Proteomes" id="UP001476798"/>
    </source>
</evidence>
<feature type="compositionally biased region" description="Basic and acidic residues" evidence="2">
    <location>
        <begin position="179"/>
        <end position="193"/>
    </location>
</feature>
<dbReference type="Proteomes" id="UP001476798">
    <property type="component" value="Unassembled WGS sequence"/>
</dbReference>
<evidence type="ECO:0000313" key="3">
    <source>
        <dbReference type="EMBL" id="MEQ2188568.1"/>
    </source>
</evidence>